<dbReference type="InterPro" id="IPR014462">
    <property type="entry name" value="Phage_Mu_Gp45"/>
</dbReference>
<feature type="region of interest" description="Disordered" evidence="1">
    <location>
        <begin position="186"/>
        <end position="205"/>
    </location>
</feature>
<dbReference type="RefSeq" id="WP_199467295.1">
    <property type="nucleotide sequence ID" value="NZ_JAEMNX010000003.1"/>
</dbReference>
<dbReference type="InterPro" id="IPR013046">
    <property type="entry name" value="GpV/Gp45"/>
</dbReference>
<sequence>MLNTLIRKIRRLAGRALIRRVRYANKVRYFQIQQEDGMPLDNVEHFEPFGFTSHPLPNAETVVLAFNGNGSHSIAIMAGDQQYRLEIEEGEAAIYNHLGDKVHIKKDSTISVEAATKVELVTPHTHITGKLTVAETIDATGQITSADNITAVGIVQGASLVNAAGSASMGEGGTMQVTDVVAGGISLTGHTHSNGNNGGNTGGPQ</sequence>
<evidence type="ECO:0000313" key="3">
    <source>
        <dbReference type="EMBL" id="MBJ7537159.1"/>
    </source>
</evidence>
<dbReference type="EMBL" id="JAEMNX010000003">
    <property type="protein sequence ID" value="MBJ7537159.1"/>
    <property type="molecule type" value="Genomic_DNA"/>
</dbReference>
<proteinExistence type="predicted"/>
<feature type="domain" description="Bacteriophage Mu Gp45 N-terminal" evidence="2">
    <location>
        <begin position="15"/>
        <end position="81"/>
    </location>
</feature>
<gene>
    <name evidence="3" type="ORF">I8J31_05640</name>
</gene>
<reference evidence="3" key="1">
    <citation type="submission" date="2020-12" db="EMBL/GenBank/DDBJ databases">
        <title>Marinomonas arctica sp. nov., a psychrotolerant bacterium isolated from the Arctic.</title>
        <authorList>
            <person name="Zhang Y."/>
        </authorList>
    </citation>
    <scope>NUCLEOTIDE SEQUENCE</scope>
    <source>
        <strain evidence="3">C1424</strain>
    </source>
</reference>
<organism evidence="3 4">
    <name type="scientific">Marinomonas transparens</name>
    <dbReference type="NCBI Taxonomy" id="2795388"/>
    <lineage>
        <taxon>Bacteria</taxon>
        <taxon>Pseudomonadati</taxon>
        <taxon>Pseudomonadota</taxon>
        <taxon>Gammaproteobacteria</taxon>
        <taxon>Oceanospirillales</taxon>
        <taxon>Oceanospirillaceae</taxon>
        <taxon>Marinomonas</taxon>
    </lineage>
</organism>
<keyword evidence="4" id="KW-1185">Reference proteome</keyword>
<dbReference type="Proteomes" id="UP000628710">
    <property type="component" value="Unassembled WGS sequence"/>
</dbReference>
<feature type="compositionally biased region" description="Gly residues" evidence="1">
    <location>
        <begin position="196"/>
        <end position="205"/>
    </location>
</feature>
<evidence type="ECO:0000313" key="4">
    <source>
        <dbReference type="Proteomes" id="UP000628710"/>
    </source>
</evidence>
<dbReference type="PIRSF" id="PIRSF012337">
    <property type="entry name" value="gp45"/>
    <property type="match status" value="1"/>
</dbReference>
<dbReference type="NCBIfam" id="TIGR01644">
    <property type="entry name" value="phage_P2_V"/>
    <property type="match status" value="1"/>
</dbReference>
<dbReference type="Pfam" id="PF06890">
    <property type="entry name" value="Phage_Mu_Gp45"/>
    <property type="match status" value="1"/>
</dbReference>
<evidence type="ECO:0000259" key="2">
    <source>
        <dbReference type="Pfam" id="PF06890"/>
    </source>
</evidence>
<dbReference type="AlphaFoldDB" id="A0A934MVL3"/>
<comment type="caution">
    <text evidence="3">The sequence shown here is derived from an EMBL/GenBank/DDBJ whole genome shotgun (WGS) entry which is preliminary data.</text>
</comment>
<evidence type="ECO:0000256" key="1">
    <source>
        <dbReference type="SAM" id="MobiDB-lite"/>
    </source>
</evidence>
<dbReference type="InterPro" id="IPR053861">
    <property type="entry name" value="Phage_Mu_Gp45_N"/>
</dbReference>
<name>A0A934MVL3_9GAMM</name>
<protein>
    <submittedName>
        <fullName evidence="3">Phage baseplate assembly protein V</fullName>
    </submittedName>
</protein>
<accession>A0A934MVL3</accession>